<dbReference type="SUPFAM" id="SSF52058">
    <property type="entry name" value="L domain-like"/>
    <property type="match status" value="1"/>
</dbReference>
<accession>A0ABC9BY54</accession>
<dbReference type="PANTHER" id="PTHR33463:SF200">
    <property type="entry name" value="NB-ARC DOMAIN-CONTAINING PROTEIN"/>
    <property type="match status" value="1"/>
</dbReference>
<protein>
    <submittedName>
        <fullName evidence="4">Uncharacterized protein</fullName>
    </submittedName>
</protein>
<proteinExistence type="inferred from homology"/>
<feature type="domain" description="NB-ARC" evidence="2">
    <location>
        <begin position="36"/>
        <end position="189"/>
    </location>
</feature>
<dbReference type="InterPro" id="IPR057135">
    <property type="entry name" value="At4g27190-like_LRR"/>
</dbReference>
<dbReference type="Proteomes" id="UP001497457">
    <property type="component" value="Chromosome 28b"/>
</dbReference>
<sequence length="1044" mass="119313">MFRETRSWMREDSLPSYHQQYLLNLREISAPDVQTAVQEIVPYLEDTSNDAPNTIYFDGWNGLGASSVLRAIAEHPPPSLWETFDKVIHIDCSRWESQRALQRAIADELKLSQQLAANFDMQDEEDDFSGVDQGSRAEIGGVTRAIARYLAQYRCLVVFHNGSNGIVDLTSCGIPQPEVFGTKVLWTFRGRLHLNRELMKEIEHNSHLNLEASVSPATNLNALVVEEAREIALYTNKLGLGITPEIATGCCMYLLSLKRIGGIGDIIDYNLATHASSYWVCDGIVKGGQDNQAWELASALQEHIRLEDYIANKDIYPNFKVRHDSAKNWIVKLSNSKEPHQRTTSLFIASPSQLADNSFHKMDQLRVLKLCGCNFSFSSPPFHCCRNLRFLGLDRCVAQQNLGEEEEETGARALEIFRRLWVLDVSHTDWELDFPIETKESVVATDIREVHINKGRIWHRNFAWRRLPNLRRLRVVEPTSPWETGRGDEFMDMVKIELLDLSGNSTMQFLPSLSSATNLKTLVLDGCVELEHVGPQGLPPSLESFYLNTQAGGDHKKKAKACRISFAGCARLVNFRLRGSLPNLEELDLSHTAVKLLDLTDVGKLQRVFLVGCEQLRSISWPTRMRQLRLLCIDTRAGKQVVRKPSPCDSLMVCQGEGKEYCHAFVAIADLRFLQSMEFLWSVFFDLKLNLCLSSTFKGDGRSCQEEKMGRRYSSTRQLAAGSPVPTPFAYRDISTEQQLTTQIDGSSSAAMQFQPLDVHMEIGEGITDITKTVSKKGREIISFVMSKVQSLHVHDSSSITTTVGPEHMSLSPSMNWLKWCCVERCHKLDTVFVMDYNDESIYFWILEIFWASHLLMVRSIWSRARWTRPDRYESTSFRAVRAIHLHFCPRLVYVLALFSKCDLSNQLEILHIVCCGNLRQVFPVEQKFLKEIATKREKGILAFPKLKELYLHELPSLQLICEAKMFAPNLETIYIRGCWSLRRLPATDACRRQYGRPVAVDCEKDWWDKLEWDGMQFGHHPSLFQPRHSKYYKKRHLRGTVLQ</sequence>
<evidence type="ECO:0000256" key="1">
    <source>
        <dbReference type="ARBA" id="ARBA00008894"/>
    </source>
</evidence>
<evidence type="ECO:0000259" key="2">
    <source>
        <dbReference type="Pfam" id="PF00931"/>
    </source>
</evidence>
<comment type="similarity">
    <text evidence="1">Belongs to the disease resistance NB-LRR family.</text>
</comment>
<dbReference type="Pfam" id="PF00931">
    <property type="entry name" value="NB-ARC"/>
    <property type="match status" value="1"/>
</dbReference>
<evidence type="ECO:0000313" key="5">
    <source>
        <dbReference type="Proteomes" id="UP001497457"/>
    </source>
</evidence>
<dbReference type="Pfam" id="PF23247">
    <property type="entry name" value="LRR_RPS2"/>
    <property type="match status" value="1"/>
</dbReference>
<evidence type="ECO:0000259" key="3">
    <source>
        <dbReference type="Pfam" id="PF23247"/>
    </source>
</evidence>
<reference evidence="4" key="1">
    <citation type="submission" date="2024-10" db="EMBL/GenBank/DDBJ databases">
        <authorList>
            <person name="Ryan C."/>
        </authorList>
    </citation>
    <scope>NUCLEOTIDE SEQUENCE [LARGE SCALE GENOMIC DNA]</scope>
</reference>
<gene>
    <name evidence="4" type="ORF">URODEC1_LOCUS69863</name>
</gene>
<dbReference type="SUPFAM" id="SSF52047">
    <property type="entry name" value="RNI-like"/>
    <property type="match status" value="1"/>
</dbReference>
<dbReference type="AlphaFoldDB" id="A0ABC9BY54"/>
<feature type="domain" description="Disease resistance protein At4g27190-like leucine-rich repeats" evidence="3">
    <location>
        <begin position="864"/>
        <end position="985"/>
    </location>
</feature>
<dbReference type="PANTHER" id="PTHR33463">
    <property type="entry name" value="NB-ARC DOMAIN-CONTAINING PROTEIN-RELATED"/>
    <property type="match status" value="1"/>
</dbReference>
<name>A0ABC9BY54_9POAL</name>
<dbReference type="Gene3D" id="3.80.10.10">
    <property type="entry name" value="Ribonuclease Inhibitor"/>
    <property type="match status" value="2"/>
</dbReference>
<dbReference type="InterPro" id="IPR002182">
    <property type="entry name" value="NB-ARC"/>
</dbReference>
<dbReference type="EMBL" id="OZ075138">
    <property type="protein sequence ID" value="CAL5010156.1"/>
    <property type="molecule type" value="Genomic_DNA"/>
</dbReference>
<dbReference type="InterPro" id="IPR050905">
    <property type="entry name" value="Plant_NBS-LRR"/>
</dbReference>
<organism evidence="4 5">
    <name type="scientific">Urochloa decumbens</name>
    <dbReference type="NCBI Taxonomy" id="240449"/>
    <lineage>
        <taxon>Eukaryota</taxon>
        <taxon>Viridiplantae</taxon>
        <taxon>Streptophyta</taxon>
        <taxon>Embryophyta</taxon>
        <taxon>Tracheophyta</taxon>
        <taxon>Spermatophyta</taxon>
        <taxon>Magnoliopsida</taxon>
        <taxon>Liliopsida</taxon>
        <taxon>Poales</taxon>
        <taxon>Poaceae</taxon>
        <taxon>PACMAD clade</taxon>
        <taxon>Panicoideae</taxon>
        <taxon>Panicodae</taxon>
        <taxon>Paniceae</taxon>
        <taxon>Melinidinae</taxon>
        <taxon>Urochloa</taxon>
    </lineage>
</organism>
<keyword evidence="5" id="KW-1185">Reference proteome</keyword>
<dbReference type="InterPro" id="IPR032675">
    <property type="entry name" value="LRR_dom_sf"/>
</dbReference>
<evidence type="ECO:0000313" key="4">
    <source>
        <dbReference type="EMBL" id="CAL5010156.1"/>
    </source>
</evidence>